<feature type="region of interest" description="Disordered" evidence="4">
    <location>
        <begin position="1"/>
        <end position="35"/>
    </location>
</feature>
<protein>
    <submittedName>
        <fullName evidence="6">HSP-interacting protein</fullName>
    </submittedName>
</protein>
<evidence type="ECO:0000256" key="1">
    <source>
        <dbReference type="ARBA" id="ARBA00022737"/>
    </source>
</evidence>
<dbReference type="InterPro" id="IPR019734">
    <property type="entry name" value="TPR_rpt"/>
</dbReference>
<gene>
    <name evidence="6" type="ORF">Zm00014a_000419</name>
</gene>
<feature type="domain" description="PB1" evidence="5">
    <location>
        <begin position="233"/>
        <end position="312"/>
    </location>
</feature>
<evidence type="ECO:0000256" key="3">
    <source>
        <dbReference type="PROSITE-ProRule" id="PRU00339"/>
    </source>
</evidence>
<name>A0A3L6DYF8_MAIZE</name>
<dbReference type="InterPro" id="IPR044517">
    <property type="entry name" value="PHOX1-4"/>
</dbReference>
<keyword evidence="1" id="KW-0677">Repeat</keyword>
<dbReference type="Proteomes" id="UP000251960">
    <property type="component" value="Chromosome 7"/>
</dbReference>
<evidence type="ECO:0000313" key="7">
    <source>
        <dbReference type="Proteomes" id="UP000251960"/>
    </source>
</evidence>
<dbReference type="SUPFAM" id="SSF48452">
    <property type="entry name" value="TPR-like"/>
    <property type="match status" value="1"/>
</dbReference>
<dbReference type="AlphaFoldDB" id="A0A3L6DYF8"/>
<accession>A0A3L6DYF8</accession>
<dbReference type="SMART" id="SM00666">
    <property type="entry name" value="PB1"/>
    <property type="match status" value="1"/>
</dbReference>
<comment type="caution">
    <text evidence="6">The sequence shown here is derived from an EMBL/GenBank/DDBJ whole genome shotgun (WGS) entry which is preliminary data.</text>
</comment>
<dbReference type="Gene3D" id="3.10.20.90">
    <property type="entry name" value="Phosphatidylinositol 3-kinase Catalytic Subunit, Chain A, domain 1"/>
    <property type="match status" value="1"/>
</dbReference>
<dbReference type="SMART" id="SM00028">
    <property type="entry name" value="TPR"/>
    <property type="match status" value="3"/>
</dbReference>
<dbReference type="PANTHER" id="PTHR46183:SF4">
    <property type="entry name" value="PROTEIN PHOX4"/>
    <property type="match status" value="1"/>
</dbReference>
<dbReference type="CDD" id="cd05992">
    <property type="entry name" value="PB1"/>
    <property type="match status" value="1"/>
</dbReference>
<evidence type="ECO:0000259" key="5">
    <source>
        <dbReference type="PROSITE" id="PS51745"/>
    </source>
</evidence>
<reference evidence="6 7" key="1">
    <citation type="journal article" date="2018" name="Nat. Genet.">
        <title>Extensive intraspecific gene order and gene structural variations between Mo17 and other maize genomes.</title>
        <authorList>
            <person name="Sun S."/>
            <person name="Zhou Y."/>
            <person name="Chen J."/>
            <person name="Shi J."/>
            <person name="Zhao H."/>
            <person name="Zhao H."/>
            <person name="Song W."/>
            <person name="Zhang M."/>
            <person name="Cui Y."/>
            <person name="Dong X."/>
            <person name="Liu H."/>
            <person name="Ma X."/>
            <person name="Jiao Y."/>
            <person name="Wang B."/>
            <person name="Wei X."/>
            <person name="Stein J.C."/>
            <person name="Glaubitz J.C."/>
            <person name="Lu F."/>
            <person name="Yu G."/>
            <person name="Liang C."/>
            <person name="Fengler K."/>
            <person name="Li B."/>
            <person name="Rafalski A."/>
            <person name="Schnable P.S."/>
            <person name="Ware D.H."/>
            <person name="Buckler E.S."/>
            <person name="Lai J."/>
        </authorList>
    </citation>
    <scope>NUCLEOTIDE SEQUENCE [LARGE SCALE GENOMIC DNA]</scope>
    <source>
        <strain evidence="7">cv. Missouri 17</strain>
        <tissue evidence="6">Seedling</tissue>
    </source>
</reference>
<dbReference type="PROSITE" id="PS50005">
    <property type="entry name" value="TPR"/>
    <property type="match status" value="2"/>
</dbReference>
<proteinExistence type="predicted"/>
<organism evidence="6 7">
    <name type="scientific">Zea mays</name>
    <name type="common">Maize</name>
    <dbReference type="NCBI Taxonomy" id="4577"/>
    <lineage>
        <taxon>Eukaryota</taxon>
        <taxon>Viridiplantae</taxon>
        <taxon>Streptophyta</taxon>
        <taxon>Embryophyta</taxon>
        <taxon>Tracheophyta</taxon>
        <taxon>Spermatophyta</taxon>
        <taxon>Magnoliopsida</taxon>
        <taxon>Liliopsida</taxon>
        <taxon>Poales</taxon>
        <taxon>Poaceae</taxon>
        <taxon>PACMAD clade</taxon>
        <taxon>Panicoideae</taxon>
        <taxon>Andropogonodae</taxon>
        <taxon>Andropogoneae</taxon>
        <taxon>Tripsacinae</taxon>
        <taxon>Zea</taxon>
    </lineage>
</organism>
<dbReference type="InterPro" id="IPR011990">
    <property type="entry name" value="TPR-like_helical_dom_sf"/>
</dbReference>
<feature type="compositionally biased region" description="Polar residues" evidence="4">
    <location>
        <begin position="326"/>
        <end position="340"/>
    </location>
</feature>
<dbReference type="Gene3D" id="1.25.40.10">
    <property type="entry name" value="Tetratricopeptide repeat domain"/>
    <property type="match status" value="1"/>
</dbReference>
<dbReference type="InterPro" id="IPR000270">
    <property type="entry name" value="PB1_dom"/>
</dbReference>
<feature type="region of interest" description="Disordered" evidence="4">
    <location>
        <begin position="317"/>
        <end position="344"/>
    </location>
</feature>
<evidence type="ECO:0000256" key="2">
    <source>
        <dbReference type="ARBA" id="ARBA00022803"/>
    </source>
</evidence>
<keyword evidence="2 3" id="KW-0802">TPR repeat</keyword>
<dbReference type="SUPFAM" id="SSF54277">
    <property type="entry name" value="CAD &amp; PB1 domains"/>
    <property type="match status" value="1"/>
</dbReference>
<evidence type="ECO:0000256" key="4">
    <source>
        <dbReference type="SAM" id="MobiDB-lite"/>
    </source>
</evidence>
<feature type="repeat" description="TPR" evidence="3">
    <location>
        <begin position="120"/>
        <end position="153"/>
    </location>
</feature>
<feature type="compositionally biased region" description="Basic residues" evidence="4">
    <location>
        <begin position="1"/>
        <end position="11"/>
    </location>
</feature>
<feature type="repeat" description="TPR" evidence="3">
    <location>
        <begin position="46"/>
        <end position="79"/>
    </location>
</feature>
<dbReference type="EMBL" id="NCVQ01000008">
    <property type="protein sequence ID" value="PWZ13764.1"/>
    <property type="molecule type" value="Genomic_DNA"/>
</dbReference>
<dbReference type="PANTHER" id="PTHR46183">
    <property type="entry name" value="PROTEIN CLMP1"/>
    <property type="match status" value="1"/>
</dbReference>
<sequence length="775" mass="88265">MGKPSLKKKRASGSGKSGDHGGKPASLERSGSKVLDGDETLFTDMAQEHKEEGNKLFQRRDYDRALLNYDKAIKLLPRAHPDVAYLHSNIAACYMQMSPPDYYRAINECNIALEASPKYTKALLKRARCFEALGRLDLACRDVNKVLALEPNNLTALDVSDRIKKTMEEKGIVLDDKEIMPTPEEVVAAAPKQKPRKKRGGRKFAAKAAAAAVEEVDEQKIAEAIKEEVEEQPRQVKLVFGEDIRWAQVPASCSMAQLREAVRSKFPGLKAVLVKYKDKEGDLVTITNQDELKWAEELAEAGSSLRLYVTEADPEHEPYVDDTNMERNVNSNSDNGSIRSNRQDEDRSTVTCIDDWIVQFARLFKNHVGISSDEYLDLHEVSMKLYTEAIEDTITTEEAQEVFHLAEGNFQEMAALAFFHWGNVHMSRARKRLLLSGDSPSELVLEQVKEAYEWARDEYNKAGTRYEDAVKAKPDFFEGFLALAHQQFEQAKLSWYYAIGSNADLDSCSSEILELFNKAEDNIEKGIEMWEEMEEQRLKNRSKPSQENIVLEKMGLEEYIKDVSTDDAAEQASNLRSQINILWGMLLYERSVVEFKLGLPMWEDCLMAAIEKFKLGGASATDIAVLVKNHCANETAQDAYFLYLEVWASRLMKLFKPGMKCMTLNGGCVVFHRFALSHYLGEEFHNCILHLNIYSTHEVVLHHIGFQGFFISDTFLFFDDMYLLMKFLNYRDDISIIDFSCFYAFKVARSISAWDTLHGFVILHFLHLKESASWL</sequence>
<evidence type="ECO:0000313" key="6">
    <source>
        <dbReference type="EMBL" id="PWZ13764.1"/>
    </source>
</evidence>
<dbReference type="InterPro" id="IPR053793">
    <property type="entry name" value="PB1-like"/>
</dbReference>
<dbReference type="Pfam" id="PF00564">
    <property type="entry name" value="PB1"/>
    <property type="match status" value="1"/>
</dbReference>
<dbReference type="PROSITE" id="PS51745">
    <property type="entry name" value="PB1"/>
    <property type="match status" value="1"/>
</dbReference>